<accession>A0A437R1I0</accession>
<dbReference type="InterPro" id="IPR000792">
    <property type="entry name" value="Tscrpt_reg_LuxR_C"/>
</dbReference>
<sequence length="216" mass="23150">MIRIAVIDDQTLVRQGIVSLLSLAADLTVVAQAANGAGIVELIQQHQVDVVLMDIQMPQVSGIDALHLLNQAQSKVPVIILTTFDDNDRVLQAMQAGARGYLLKDVALELLVDAIHTVHRGGSLLQPAITDKILASFLQRKTDEPSAEDQHAEALSGKELEILRLLATGFSNREIAAAVFKSEGTVKNQVSAILAKLGVRDRTKAVLKAIDLGLLG</sequence>
<keyword evidence="7" id="KW-1185">Reference proteome</keyword>
<dbReference type="AlphaFoldDB" id="A0A437R1I0"/>
<dbReference type="OrthoDB" id="9796655at2"/>
<keyword evidence="2" id="KW-0238">DNA-binding</keyword>
<dbReference type="Gene3D" id="3.40.50.2300">
    <property type="match status" value="1"/>
</dbReference>
<dbReference type="SUPFAM" id="SSF46894">
    <property type="entry name" value="C-terminal effector domain of the bipartite response regulators"/>
    <property type="match status" value="1"/>
</dbReference>
<dbReference type="InterPro" id="IPR011006">
    <property type="entry name" value="CheY-like_superfamily"/>
</dbReference>
<evidence type="ECO:0000256" key="2">
    <source>
        <dbReference type="ARBA" id="ARBA00023125"/>
    </source>
</evidence>
<dbReference type="PROSITE" id="PS50043">
    <property type="entry name" value="HTH_LUXR_2"/>
    <property type="match status" value="1"/>
</dbReference>
<reference evidence="6 7" key="1">
    <citation type="submission" date="2019-01" db="EMBL/GenBank/DDBJ databases">
        <authorList>
            <person name="Chen W.-M."/>
        </authorList>
    </citation>
    <scope>NUCLEOTIDE SEQUENCE [LARGE SCALE GENOMIC DNA]</scope>
    <source>
        <strain evidence="6 7">KYPC3</strain>
    </source>
</reference>
<dbReference type="PANTHER" id="PTHR43214">
    <property type="entry name" value="TWO-COMPONENT RESPONSE REGULATOR"/>
    <property type="match status" value="1"/>
</dbReference>
<feature type="domain" description="HTH luxR-type" evidence="4">
    <location>
        <begin position="148"/>
        <end position="213"/>
    </location>
</feature>
<protein>
    <submittedName>
        <fullName evidence="6">Response regulator transcription factor</fullName>
    </submittedName>
</protein>
<dbReference type="SMART" id="SM00448">
    <property type="entry name" value="REC"/>
    <property type="match status" value="1"/>
</dbReference>
<dbReference type="Proteomes" id="UP000283077">
    <property type="component" value="Unassembled WGS sequence"/>
</dbReference>
<dbReference type="Pfam" id="PF00196">
    <property type="entry name" value="GerE"/>
    <property type="match status" value="1"/>
</dbReference>
<dbReference type="InterPro" id="IPR001789">
    <property type="entry name" value="Sig_transdc_resp-reg_receiver"/>
</dbReference>
<evidence type="ECO:0000313" key="7">
    <source>
        <dbReference type="Proteomes" id="UP000283077"/>
    </source>
</evidence>
<evidence type="ECO:0000259" key="5">
    <source>
        <dbReference type="PROSITE" id="PS50110"/>
    </source>
</evidence>
<dbReference type="EMBL" id="SACS01000004">
    <property type="protein sequence ID" value="RVU40590.1"/>
    <property type="molecule type" value="Genomic_DNA"/>
</dbReference>
<dbReference type="InterPro" id="IPR058245">
    <property type="entry name" value="NreC/VraR/RcsB-like_REC"/>
</dbReference>
<dbReference type="SUPFAM" id="SSF52172">
    <property type="entry name" value="CheY-like"/>
    <property type="match status" value="1"/>
</dbReference>
<gene>
    <name evidence="6" type="ORF">EOE67_05980</name>
</gene>
<evidence type="ECO:0000256" key="3">
    <source>
        <dbReference type="PROSITE-ProRule" id="PRU00169"/>
    </source>
</evidence>
<dbReference type="GO" id="GO:0000160">
    <property type="term" value="P:phosphorelay signal transduction system"/>
    <property type="evidence" value="ECO:0007669"/>
    <property type="project" value="InterPro"/>
</dbReference>
<dbReference type="PANTHER" id="PTHR43214:SF43">
    <property type="entry name" value="TWO-COMPONENT RESPONSE REGULATOR"/>
    <property type="match status" value="1"/>
</dbReference>
<dbReference type="RefSeq" id="WP_127698127.1">
    <property type="nucleotide sequence ID" value="NZ_SACS01000004.1"/>
</dbReference>
<dbReference type="PROSITE" id="PS50110">
    <property type="entry name" value="RESPONSE_REGULATORY"/>
    <property type="match status" value="1"/>
</dbReference>
<keyword evidence="1 3" id="KW-0597">Phosphoprotein</keyword>
<dbReference type="InterPro" id="IPR016032">
    <property type="entry name" value="Sig_transdc_resp-reg_C-effctor"/>
</dbReference>
<dbReference type="PRINTS" id="PR00038">
    <property type="entry name" value="HTHLUXR"/>
</dbReference>
<dbReference type="Pfam" id="PF00072">
    <property type="entry name" value="Response_reg"/>
    <property type="match status" value="1"/>
</dbReference>
<feature type="domain" description="Response regulatory" evidence="5">
    <location>
        <begin position="3"/>
        <end position="119"/>
    </location>
</feature>
<dbReference type="SMART" id="SM00421">
    <property type="entry name" value="HTH_LUXR"/>
    <property type="match status" value="1"/>
</dbReference>
<dbReference type="GO" id="GO:0006355">
    <property type="term" value="P:regulation of DNA-templated transcription"/>
    <property type="evidence" value="ECO:0007669"/>
    <property type="project" value="InterPro"/>
</dbReference>
<dbReference type="InterPro" id="IPR039420">
    <property type="entry name" value="WalR-like"/>
</dbReference>
<dbReference type="GO" id="GO:0003677">
    <property type="term" value="F:DNA binding"/>
    <property type="evidence" value="ECO:0007669"/>
    <property type="project" value="UniProtKB-KW"/>
</dbReference>
<comment type="caution">
    <text evidence="6">The sequence shown here is derived from an EMBL/GenBank/DDBJ whole genome shotgun (WGS) entry which is preliminary data.</text>
</comment>
<proteinExistence type="predicted"/>
<evidence type="ECO:0000313" key="6">
    <source>
        <dbReference type="EMBL" id="RVU40590.1"/>
    </source>
</evidence>
<evidence type="ECO:0000256" key="1">
    <source>
        <dbReference type="ARBA" id="ARBA00022553"/>
    </source>
</evidence>
<name>A0A437R1I0_9GAMM</name>
<organism evidence="6 7">
    <name type="scientific">Rheinheimera riviphila</name>
    <dbReference type="NCBI Taxonomy" id="1834037"/>
    <lineage>
        <taxon>Bacteria</taxon>
        <taxon>Pseudomonadati</taxon>
        <taxon>Pseudomonadota</taxon>
        <taxon>Gammaproteobacteria</taxon>
        <taxon>Chromatiales</taxon>
        <taxon>Chromatiaceae</taxon>
        <taxon>Rheinheimera</taxon>
    </lineage>
</organism>
<dbReference type="CDD" id="cd17535">
    <property type="entry name" value="REC_NarL-like"/>
    <property type="match status" value="1"/>
</dbReference>
<dbReference type="CDD" id="cd06170">
    <property type="entry name" value="LuxR_C_like"/>
    <property type="match status" value="1"/>
</dbReference>
<evidence type="ECO:0000259" key="4">
    <source>
        <dbReference type="PROSITE" id="PS50043"/>
    </source>
</evidence>
<feature type="modified residue" description="4-aspartylphosphate" evidence="3">
    <location>
        <position position="54"/>
    </location>
</feature>